<proteinExistence type="predicted"/>
<reference evidence="1 2" key="1">
    <citation type="submission" date="2024-09" db="EMBL/GenBank/DDBJ databases">
        <title>Chromosome-scale assembly of Riccia sorocarpa.</title>
        <authorList>
            <person name="Paukszto L."/>
        </authorList>
    </citation>
    <scope>NUCLEOTIDE SEQUENCE [LARGE SCALE GENOMIC DNA]</scope>
    <source>
        <strain evidence="1">LP-2024</strain>
        <tissue evidence="1">Aerial parts of the thallus</tissue>
    </source>
</reference>
<gene>
    <name evidence="1" type="ORF">R1sor_009248</name>
</gene>
<comment type="caution">
    <text evidence="1">The sequence shown here is derived from an EMBL/GenBank/DDBJ whole genome shotgun (WGS) entry which is preliminary data.</text>
</comment>
<evidence type="ECO:0000313" key="1">
    <source>
        <dbReference type="EMBL" id="KAL3686674.1"/>
    </source>
</evidence>
<protein>
    <submittedName>
        <fullName evidence="1">Uncharacterized protein</fullName>
    </submittedName>
</protein>
<dbReference type="EMBL" id="JBJQOH010000005">
    <property type="protein sequence ID" value="KAL3686674.1"/>
    <property type="molecule type" value="Genomic_DNA"/>
</dbReference>
<organism evidence="1 2">
    <name type="scientific">Riccia sorocarpa</name>
    <dbReference type="NCBI Taxonomy" id="122646"/>
    <lineage>
        <taxon>Eukaryota</taxon>
        <taxon>Viridiplantae</taxon>
        <taxon>Streptophyta</taxon>
        <taxon>Embryophyta</taxon>
        <taxon>Marchantiophyta</taxon>
        <taxon>Marchantiopsida</taxon>
        <taxon>Marchantiidae</taxon>
        <taxon>Marchantiales</taxon>
        <taxon>Ricciaceae</taxon>
        <taxon>Riccia</taxon>
    </lineage>
</organism>
<sequence>MGVQDDVQSHDRPNTIPIGIRARSNLARACIVPSLQLLTGYEPSRSRLYIGKPPEAAQFNEGEAIEERVHALHHLDEKRLEALYNQYVMQARRKECYDAKRKVPNIGTGDLVLKWNDRIAKFPSKFGVKWLGPYLVHETFSNGTVQLTTLEEEFLPTRTNVEKLRVYNPHYVPERMETTKIPSGTRNIFLISKPVDWSRDTESVDWSRDTESVDWSRDTESVDSPRDIEYVDWSRDTEPVDWSRDIESVDWPRDTESVDWSCDIESVDWPRGIEFVD</sequence>
<dbReference type="AlphaFoldDB" id="A0ABD3HB94"/>
<accession>A0ABD3HB94</accession>
<keyword evidence="2" id="KW-1185">Reference proteome</keyword>
<name>A0ABD3HB94_9MARC</name>
<dbReference type="Proteomes" id="UP001633002">
    <property type="component" value="Unassembled WGS sequence"/>
</dbReference>
<evidence type="ECO:0000313" key="2">
    <source>
        <dbReference type="Proteomes" id="UP001633002"/>
    </source>
</evidence>